<gene>
    <name evidence="3" type="primary">LOC113865101</name>
</gene>
<evidence type="ECO:0000259" key="1">
    <source>
        <dbReference type="SMART" id="SM00256"/>
    </source>
</evidence>
<dbReference type="AlphaFoldDB" id="A0A8B8LGN8"/>
<dbReference type="InterPro" id="IPR056592">
    <property type="entry name" value="Beta-prop_At3g26010-like"/>
</dbReference>
<dbReference type="InterPro" id="IPR001810">
    <property type="entry name" value="F-box_dom"/>
</dbReference>
<dbReference type="OrthoDB" id="1157305at2759"/>
<proteinExistence type="predicted"/>
<organism evidence="2 3">
    <name type="scientific">Abrus precatorius</name>
    <name type="common">Indian licorice</name>
    <name type="synonym">Glycine abrus</name>
    <dbReference type="NCBI Taxonomy" id="3816"/>
    <lineage>
        <taxon>Eukaryota</taxon>
        <taxon>Viridiplantae</taxon>
        <taxon>Streptophyta</taxon>
        <taxon>Embryophyta</taxon>
        <taxon>Tracheophyta</taxon>
        <taxon>Spermatophyta</taxon>
        <taxon>Magnoliopsida</taxon>
        <taxon>eudicotyledons</taxon>
        <taxon>Gunneridae</taxon>
        <taxon>Pentapetalae</taxon>
        <taxon>rosids</taxon>
        <taxon>fabids</taxon>
        <taxon>Fabales</taxon>
        <taxon>Fabaceae</taxon>
        <taxon>Papilionoideae</taxon>
        <taxon>50 kb inversion clade</taxon>
        <taxon>NPAAA clade</taxon>
        <taxon>indigoferoid/millettioid clade</taxon>
        <taxon>Abreae</taxon>
        <taxon>Abrus</taxon>
    </lineage>
</organism>
<accession>A0A8B8LGN8</accession>
<reference evidence="2" key="1">
    <citation type="journal article" date="2019" name="Toxins">
        <title>Detection of Abrin-Like and Prepropulchellin-Like Toxin Genes and Transcripts Using Whole Genome Sequencing and Full-Length Transcript Sequencing of Abrus precatorius.</title>
        <authorList>
            <person name="Hovde B.T."/>
            <person name="Daligault H.E."/>
            <person name="Hanschen E.R."/>
            <person name="Kunde Y.A."/>
            <person name="Johnson M.B."/>
            <person name="Starkenburg S.R."/>
            <person name="Johnson S.L."/>
        </authorList>
    </citation>
    <scope>NUCLEOTIDE SEQUENCE [LARGE SCALE GENOMIC DNA]</scope>
</reference>
<dbReference type="GeneID" id="113865101"/>
<dbReference type="PANTHER" id="PTHR35546:SF130">
    <property type="entry name" value="EXPRESSED PROTEIN"/>
    <property type="match status" value="1"/>
</dbReference>
<evidence type="ECO:0000313" key="2">
    <source>
        <dbReference type="Proteomes" id="UP000694853"/>
    </source>
</evidence>
<dbReference type="Pfam" id="PF00646">
    <property type="entry name" value="F-box"/>
    <property type="match status" value="1"/>
</dbReference>
<keyword evidence="2" id="KW-1185">Reference proteome</keyword>
<sequence>MAGNRSLMFQQRKKTTQFDDLPRDLKIEIFCKLPYKYLMRCKCVSKEWFFLISRPNPCFLGWWTFMYSSFNGKRLKSACKDSDSVFKSHRFSFNFLPCYRRSKKKNMHVVHALKDLFLCFATHAVGLVEYYICNPLTQEWRALPPTKHGNNFCAHLMCDSHDGSKKFKVLQVLREISSHDILVLQIFSSGKWVQHNIKLKTHFRTHLIIKLIVCNGTLYAITRSLHTGILAVDLNSSSGYHNHVIKLPKVRSFQQHKIGPSLRVRQGRLCAVRVAIRTVPVLYIWELKKNHSVEVEGDEWNLLHCVSLARMKTTINREWFYNIVQRRLPLVDGEYNLFKILDFHPIDENVVYLRLHGRVASYDMVSKVLRFHPEFNFSDQKRLFPVVLPWLATPLHEW</sequence>
<dbReference type="SMART" id="SM00256">
    <property type="entry name" value="FBOX"/>
    <property type="match status" value="1"/>
</dbReference>
<name>A0A8B8LGN8_ABRPR</name>
<dbReference type="Pfam" id="PF24750">
    <property type="entry name" value="b-prop_At3g26010-like"/>
    <property type="match status" value="1"/>
</dbReference>
<feature type="domain" description="F-box" evidence="1">
    <location>
        <begin position="21"/>
        <end position="61"/>
    </location>
</feature>
<dbReference type="Gene3D" id="1.20.1280.50">
    <property type="match status" value="1"/>
</dbReference>
<dbReference type="PANTHER" id="PTHR35546">
    <property type="entry name" value="F-BOX PROTEIN INTERACTION DOMAIN PROTEIN-RELATED"/>
    <property type="match status" value="1"/>
</dbReference>
<evidence type="ECO:0000313" key="3">
    <source>
        <dbReference type="RefSeq" id="XP_027355267.1"/>
    </source>
</evidence>
<dbReference type="InterPro" id="IPR055290">
    <property type="entry name" value="At3g26010-like"/>
</dbReference>
<dbReference type="InterPro" id="IPR036047">
    <property type="entry name" value="F-box-like_dom_sf"/>
</dbReference>
<dbReference type="SUPFAM" id="SSF81383">
    <property type="entry name" value="F-box domain"/>
    <property type="match status" value="1"/>
</dbReference>
<dbReference type="RefSeq" id="XP_027355267.1">
    <property type="nucleotide sequence ID" value="XM_027499466.1"/>
</dbReference>
<protein>
    <submittedName>
        <fullName evidence="3">F-box/kelch-repeat protein At5g15710-like</fullName>
    </submittedName>
</protein>
<dbReference type="KEGG" id="aprc:113865101"/>
<dbReference type="Proteomes" id="UP000694853">
    <property type="component" value="Unplaced"/>
</dbReference>
<reference evidence="3" key="2">
    <citation type="submission" date="2025-08" db="UniProtKB">
        <authorList>
            <consortium name="RefSeq"/>
        </authorList>
    </citation>
    <scope>IDENTIFICATION</scope>
    <source>
        <tissue evidence="3">Young leaves</tissue>
    </source>
</reference>